<reference evidence="9" key="5">
    <citation type="journal article" date="2018" name="Nat. Plants">
        <title>Whole-genome landscape of Medicago truncatula symbiotic genes.</title>
        <authorList>
            <person name="Pecrix Y."/>
            <person name="Gamas P."/>
            <person name="Carrere S."/>
        </authorList>
    </citation>
    <scope>NUCLEOTIDE SEQUENCE</scope>
    <source>
        <tissue evidence="9">Leaves</tissue>
    </source>
</reference>
<reference evidence="10" key="3">
    <citation type="submission" date="2015-04" db="UniProtKB">
        <authorList>
            <consortium name="EnsemblPlants"/>
        </authorList>
    </citation>
    <scope>IDENTIFICATION</scope>
    <source>
        <strain evidence="10">cv. Jemalong A17</strain>
    </source>
</reference>
<keyword evidence="8" id="KW-0418">Kinase</keyword>
<name>A0A072U006_MEDTR</name>
<keyword evidence="7" id="KW-0325">Glycoprotein</keyword>
<evidence type="ECO:0000313" key="11">
    <source>
        <dbReference type="Proteomes" id="UP000002051"/>
    </source>
</evidence>
<keyword evidence="5" id="KW-0472">Membrane</keyword>
<accession>A0A072U006</accession>
<dbReference type="GO" id="GO:0016020">
    <property type="term" value="C:membrane"/>
    <property type="evidence" value="ECO:0007669"/>
    <property type="project" value="UniProtKB-SubCell"/>
</dbReference>
<keyword evidence="3" id="KW-0732">Signal</keyword>
<evidence type="ECO:0000313" key="12">
    <source>
        <dbReference type="Proteomes" id="UP000265566"/>
    </source>
</evidence>
<reference evidence="12" key="4">
    <citation type="journal article" date="2018" name="Nat. Plants">
        <title>Whole-genome landscape of Medicago truncatula symbiotic genes.</title>
        <authorList>
            <person name="Pecrix Y."/>
            <person name="Staton S.E."/>
            <person name="Sallet E."/>
            <person name="Lelandais-Briere C."/>
            <person name="Moreau S."/>
            <person name="Carrere S."/>
            <person name="Blein T."/>
            <person name="Jardinaud M.F."/>
            <person name="Latrasse D."/>
            <person name="Zouine M."/>
            <person name="Zahm M."/>
            <person name="Kreplak J."/>
            <person name="Mayjonade B."/>
            <person name="Satge C."/>
            <person name="Perez M."/>
            <person name="Cauet S."/>
            <person name="Marande W."/>
            <person name="Chantry-Darmon C."/>
            <person name="Lopez-Roques C."/>
            <person name="Bouchez O."/>
            <person name="Berard A."/>
            <person name="Debelle F."/>
            <person name="Munos S."/>
            <person name="Bendahmane A."/>
            <person name="Berges H."/>
            <person name="Niebel A."/>
            <person name="Buitink J."/>
            <person name="Frugier F."/>
            <person name="Benhamed M."/>
            <person name="Crespi M."/>
            <person name="Gouzy J."/>
            <person name="Gamas P."/>
        </authorList>
    </citation>
    <scope>NUCLEOTIDE SEQUENCE [LARGE SCALE GENOMIC DNA]</scope>
    <source>
        <strain evidence="12">cv. Jemalong A17</strain>
    </source>
</reference>
<proteinExistence type="predicted"/>
<dbReference type="Gene3D" id="3.80.10.10">
    <property type="entry name" value="Ribonuclease Inhibitor"/>
    <property type="match status" value="1"/>
</dbReference>
<dbReference type="InterPro" id="IPR032675">
    <property type="entry name" value="LRR_dom_sf"/>
</dbReference>
<dbReference type="EMBL" id="CM001224">
    <property type="protein sequence ID" value="KEH19130.1"/>
    <property type="molecule type" value="Genomic_DNA"/>
</dbReference>
<dbReference type="GO" id="GO:0004674">
    <property type="term" value="F:protein serine/threonine kinase activity"/>
    <property type="evidence" value="ECO:0007669"/>
    <property type="project" value="UniProtKB-KW"/>
</dbReference>
<dbReference type="Proteomes" id="UP000265566">
    <property type="component" value="Chromosome 8"/>
</dbReference>
<gene>
    <name evidence="8" type="ordered locus">MTR_8g040590</name>
    <name evidence="9" type="ORF">MtrunA17_Chr8g0353761</name>
</gene>
<evidence type="ECO:0000313" key="10">
    <source>
        <dbReference type="EnsemblPlants" id="KEH19130"/>
    </source>
</evidence>
<comment type="subcellular location">
    <subcellularLocation>
        <location evidence="1">Membrane</location>
        <topology evidence="1">Single-pass type I membrane protein</topology>
    </subcellularLocation>
</comment>
<evidence type="ECO:0000313" key="9">
    <source>
        <dbReference type="EMBL" id="RHN40343.1"/>
    </source>
</evidence>
<evidence type="ECO:0000256" key="6">
    <source>
        <dbReference type="ARBA" id="ARBA00023170"/>
    </source>
</evidence>
<dbReference type="HOGENOM" id="CLU_192471_0_0_1"/>
<dbReference type="Proteomes" id="UP000002051">
    <property type="component" value="Chromosome 8"/>
</dbReference>
<evidence type="ECO:0000256" key="3">
    <source>
        <dbReference type="ARBA" id="ARBA00022729"/>
    </source>
</evidence>
<dbReference type="SUPFAM" id="SSF52058">
    <property type="entry name" value="L domain-like"/>
    <property type="match status" value="1"/>
</dbReference>
<dbReference type="InterPro" id="IPR001611">
    <property type="entry name" value="Leu-rich_rpt"/>
</dbReference>
<keyword evidence="6 8" id="KW-0675">Receptor</keyword>
<dbReference type="EnsemblPlants" id="KEH19130">
    <property type="protein sequence ID" value="KEH19130"/>
    <property type="gene ID" value="MTR_8g040590"/>
</dbReference>
<keyword evidence="11" id="KW-1185">Reference proteome</keyword>
<dbReference type="EC" id="2.7.11.1" evidence="9"/>
<evidence type="ECO:0000256" key="1">
    <source>
        <dbReference type="ARBA" id="ARBA00004479"/>
    </source>
</evidence>
<evidence type="ECO:0000256" key="4">
    <source>
        <dbReference type="ARBA" id="ARBA00022989"/>
    </source>
</evidence>
<dbReference type="AlphaFoldDB" id="A0A072U006"/>
<protein>
    <submittedName>
        <fullName evidence="8">LRR receptor-like kinase</fullName>
    </submittedName>
    <submittedName>
        <fullName evidence="9">Putative non-specific serine/threonine protein kinase</fullName>
        <ecNumber evidence="9">2.7.11.1</ecNumber>
    </submittedName>
</protein>
<evidence type="ECO:0000256" key="7">
    <source>
        <dbReference type="ARBA" id="ARBA00023180"/>
    </source>
</evidence>
<dbReference type="PANTHER" id="PTHR48063">
    <property type="entry name" value="LRR RECEPTOR-LIKE KINASE"/>
    <property type="match status" value="1"/>
</dbReference>
<dbReference type="Gramene" id="rna46490">
    <property type="protein sequence ID" value="RHN40343.1"/>
    <property type="gene ID" value="gene46490"/>
</dbReference>
<sequence length="85" mass="9258">MKQLESLDFSNNTLSGEIPQTMSSLSFLEVLNLSFNNLKGQIPLGTQLQSFTPLSCMGNPELCGTPLIAKCKHNEAPGEDTNDEE</sequence>
<organism evidence="8 11">
    <name type="scientific">Medicago truncatula</name>
    <name type="common">Barrel medic</name>
    <name type="synonym">Medicago tribuloides</name>
    <dbReference type="NCBI Taxonomy" id="3880"/>
    <lineage>
        <taxon>Eukaryota</taxon>
        <taxon>Viridiplantae</taxon>
        <taxon>Streptophyta</taxon>
        <taxon>Embryophyta</taxon>
        <taxon>Tracheophyta</taxon>
        <taxon>Spermatophyta</taxon>
        <taxon>Magnoliopsida</taxon>
        <taxon>eudicotyledons</taxon>
        <taxon>Gunneridae</taxon>
        <taxon>Pentapetalae</taxon>
        <taxon>rosids</taxon>
        <taxon>fabids</taxon>
        <taxon>Fabales</taxon>
        <taxon>Fabaceae</taxon>
        <taxon>Papilionoideae</taxon>
        <taxon>50 kb inversion clade</taxon>
        <taxon>NPAAA clade</taxon>
        <taxon>Hologalegina</taxon>
        <taxon>IRL clade</taxon>
        <taxon>Trifolieae</taxon>
        <taxon>Medicago</taxon>
    </lineage>
</organism>
<dbReference type="Pfam" id="PF00560">
    <property type="entry name" value="LRR_1"/>
    <property type="match status" value="2"/>
</dbReference>
<keyword evidence="4" id="KW-1133">Transmembrane helix</keyword>
<reference evidence="8 11" key="2">
    <citation type="journal article" date="2014" name="BMC Genomics">
        <title>An improved genome release (version Mt4.0) for the model legume Medicago truncatula.</title>
        <authorList>
            <person name="Tang H."/>
            <person name="Krishnakumar V."/>
            <person name="Bidwell S."/>
            <person name="Rosen B."/>
            <person name="Chan A."/>
            <person name="Zhou S."/>
            <person name="Gentzbittel L."/>
            <person name="Childs K.L."/>
            <person name="Yandell M."/>
            <person name="Gundlach H."/>
            <person name="Mayer K.F."/>
            <person name="Schwartz D.C."/>
            <person name="Town C.D."/>
        </authorList>
    </citation>
    <scope>GENOME REANNOTATION</scope>
    <source>
        <strain evidence="8">A17</strain>
        <strain evidence="10 11">cv. Jemalong A17</strain>
    </source>
</reference>
<keyword evidence="2" id="KW-0812">Transmembrane</keyword>
<evidence type="ECO:0000256" key="2">
    <source>
        <dbReference type="ARBA" id="ARBA00022692"/>
    </source>
</evidence>
<dbReference type="EMBL" id="PSQE01000008">
    <property type="protein sequence ID" value="RHN40343.1"/>
    <property type="molecule type" value="Genomic_DNA"/>
</dbReference>
<evidence type="ECO:0000256" key="5">
    <source>
        <dbReference type="ARBA" id="ARBA00023136"/>
    </source>
</evidence>
<dbReference type="InterPro" id="IPR046956">
    <property type="entry name" value="RLP23-like"/>
</dbReference>
<reference evidence="8 11" key="1">
    <citation type="journal article" date="2011" name="Nature">
        <title>The Medicago genome provides insight into the evolution of rhizobial symbioses.</title>
        <authorList>
            <person name="Young N.D."/>
            <person name="Debelle F."/>
            <person name="Oldroyd G.E."/>
            <person name="Geurts R."/>
            <person name="Cannon S.B."/>
            <person name="Udvardi M.K."/>
            <person name="Benedito V.A."/>
            <person name="Mayer K.F."/>
            <person name="Gouzy J."/>
            <person name="Schoof H."/>
            <person name="Van de Peer Y."/>
            <person name="Proost S."/>
            <person name="Cook D.R."/>
            <person name="Meyers B.C."/>
            <person name="Spannagl M."/>
            <person name="Cheung F."/>
            <person name="De Mita S."/>
            <person name="Krishnakumar V."/>
            <person name="Gundlach H."/>
            <person name="Zhou S."/>
            <person name="Mudge J."/>
            <person name="Bharti A.K."/>
            <person name="Murray J.D."/>
            <person name="Naoumkina M.A."/>
            <person name="Rosen B."/>
            <person name="Silverstein K.A."/>
            <person name="Tang H."/>
            <person name="Rombauts S."/>
            <person name="Zhao P.X."/>
            <person name="Zhou P."/>
            <person name="Barbe V."/>
            <person name="Bardou P."/>
            <person name="Bechner M."/>
            <person name="Bellec A."/>
            <person name="Berger A."/>
            <person name="Berges H."/>
            <person name="Bidwell S."/>
            <person name="Bisseling T."/>
            <person name="Choisne N."/>
            <person name="Couloux A."/>
            <person name="Denny R."/>
            <person name="Deshpande S."/>
            <person name="Dai X."/>
            <person name="Doyle J.J."/>
            <person name="Dudez A.M."/>
            <person name="Farmer A.D."/>
            <person name="Fouteau S."/>
            <person name="Franken C."/>
            <person name="Gibelin C."/>
            <person name="Gish J."/>
            <person name="Goldstein S."/>
            <person name="Gonzalez A.J."/>
            <person name="Green P.J."/>
            <person name="Hallab A."/>
            <person name="Hartog M."/>
            <person name="Hua A."/>
            <person name="Humphray S.J."/>
            <person name="Jeong D.H."/>
            <person name="Jing Y."/>
            <person name="Jocker A."/>
            <person name="Kenton S.M."/>
            <person name="Kim D.J."/>
            <person name="Klee K."/>
            <person name="Lai H."/>
            <person name="Lang C."/>
            <person name="Lin S."/>
            <person name="Macmil S.L."/>
            <person name="Magdelenat G."/>
            <person name="Matthews L."/>
            <person name="McCorrison J."/>
            <person name="Monaghan E.L."/>
            <person name="Mun J.H."/>
            <person name="Najar F.Z."/>
            <person name="Nicholson C."/>
            <person name="Noirot C."/>
            <person name="O'Bleness M."/>
            <person name="Paule C.R."/>
            <person name="Poulain J."/>
            <person name="Prion F."/>
            <person name="Qin B."/>
            <person name="Qu C."/>
            <person name="Retzel E.F."/>
            <person name="Riddle C."/>
            <person name="Sallet E."/>
            <person name="Samain S."/>
            <person name="Samson N."/>
            <person name="Sanders I."/>
            <person name="Saurat O."/>
            <person name="Scarpelli C."/>
            <person name="Schiex T."/>
            <person name="Segurens B."/>
            <person name="Severin A.J."/>
            <person name="Sherrier D.J."/>
            <person name="Shi R."/>
            <person name="Sims S."/>
            <person name="Singer S.R."/>
            <person name="Sinharoy S."/>
            <person name="Sterck L."/>
            <person name="Viollet A."/>
            <person name="Wang B.B."/>
            <person name="Wang K."/>
            <person name="Wang M."/>
            <person name="Wang X."/>
            <person name="Warfsmann J."/>
            <person name="Weissenbach J."/>
            <person name="White D.D."/>
            <person name="White J.D."/>
            <person name="Wiley G.B."/>
            <person name="Wincker P."/>
            <person name="Xing Y."/>
            <person name="Yang L."/>
            <person name="Yao Z."/>
            <person name="Ying F."/>
            <person name="Zhai J."/>
            <person name="Zhou L."/>
            <person name="Zuber A."/>
            <person name="Denarie J."/>
            <person name="Dixon R.A."/>
            <person name="May G.D."/>
            <person name="Schwartz D.C."/>
            <person name="Rogers J."/>
            <person name="Quetier F."/>
            <person name="Town C.D."/>
            <person name="Roe B.A."/>
        </authorList>
    </citation>
    <scope>NUCLEOTIDE SEQUENCE [LARGE SCALE GENOMIC DNA]</scope>
    <source>
        <strain evidence="8">A17</strain>
        <strain evidence="10 11">cv. Jemalong A17</strain>
    </source>
</reference>
<keyword evidence="9" id="KW-0808">Transferase</keyword>
<keyword evidence="9" id="KW-0723">Serine/threonine-protein kinase</keyword>
<evidence type="ECO:0000313" key="8">
    <source>
        <dbReference type="EMBL" id="KEH19130.1"/>
    </source>
</evidence>
<dbReference type="PRINTS" id="PR00019">
    <property type="entry name" value="LEURICHRPT"/>
</dbReference>
<dbReference type="PANTHER" id="PTHR48063:SF98">
    <property type="entry name" value="LRR RECEPTOR-LIKE SERINE_THREONINE-PROTEIN KINASE FLS2"/>
    <property type="match status" value="1"/>
</dbReference>